<dbReference type="Proteomes" id="UP000887565">
    <property type="component" value="Unplaced"/>
</dbReference>
<dbReference type="WBParaSite" id="nRc.2.0.1.t33151-RA">
    <property type="protein sequence ID" value="nRc.2.0.1.t33151-RA"/>
    <property type="gene ID" value="nRc.2.0.1.g33151"/>
</dbReference>
<name>A0A915K372_ROMCU</name>
<evidence type="ECO:0000313" key="2">
    <source>
        <dbReference type="WBParaSite" id="nRc.2.0.1.t33151-RA"/>
    </source>
</evidence>
<keyword evidence="1" id="KW-1185">Reference proteome</keyword>
<dbReference type="AlphaFoldDB" id="A0A915K372"/>
<evidence type="ECO:0000313" key="1">
    <source>
        <dbReference type="Proteomes" id="UP000887565"/>
    </source>
</evidence>
<proteinExistence type="predicted"/>
<organism evidence="1 2">
    <name type="scientific">Romanomermis culicivorax</name>
    <name type="common">Nematode worm</name>
    <dbReference type="NCBI Taxonomy" id="13658"/>
    <lineage>
        <taxon>Eukaryota</taxon>
        <taxon>Metazoa</taxon>
        <taxon>Ecdysozoa</taxon>
        <taxon>Nematoda</taxon>
        <taxon>Enoplea</taxon>
        <taxon>Dorylaimia</taxon>
        <taxon>Mermithida</taxon>
        <taxon>Mermithoidea</taxon>
        <taxon>Mermithidae</taxon>
        <taxon>Romanomermis</taxon>
    </lineage>
</organism>
<protein>
    <submittedName>
        <fullName evidence="2">Uncharacterized protein</fullName>
    </submittedName>
</protein>
<accession>A0A915K372</accession>
<sequence length="60" mass="7520">MRNVDDQIDHEENFDCRRIDWTERSDINHINKIHVRQSQKYSIENTYILYIKYIYIQCNK</sequence>
<reference evidence="2" key="1">
    <citation type="submission" date="2022-11" db="UniProtKB">
        <authorList>
            <consortium name="WormBaseParasite"/>
        </authorList>
    </citation>
    <scope>IDENTIFICATION</scope>
</reference>